<evidence type="ECO:0000256" key="1">
    <source>
        <dbReference type="SAM" id="SignalP"/>
    </source>
</evidence>
<dbReference type="AlphaFoldDB" id="A0ABD1LGV1"/>
<keyword evidence="1" id="KW-0732">Signal</keyword>
<feature type="signal peptide" evidence="1">
    <location>
        <begin position="1"/>
        <end position="30"/>
    </location>
</feature>
<evidence type="ECO:0000313" key="2">
    <source>
        <dbReference type="EMBL" id="KAL2322711.1"/>
    </source>
</evidence>
<proteinExistence type="predicted"/>
<protein>
    <submittedName>
        <fullName evidence="2">Uncharacterized protein</fullName>
    </submittedName>
</protein>
<dbReference type="EMBL" id="JBGMDY010000009">
    <property type="protein sequence ID" value="KAL2322711.1"/>
    <property type="molecule type" value="Genomic_DNA"/>
</dbReference>
<gene>
    <name evidence="2" type="ORF">Fmac_027090</name>
</gene>
<comment type="caution">
    <text evidence="2">The sequence shown here is derived from an EMBL/GenBank/DDBJ whole genome shotgun (WGS) entry which is preliminary data.</text>
</comment>
<feature type="chain" id="PRO_5044832337" evidence="1">
    <location>
        <begin position="31"/>
        <end position="56"/>
    </location>
</feature>
<dbReference type="Proteomes" id="UP001603857">
    <property type="component" value="Unassembled WGS sequence"/>
</dbReference>
<name>A0ABD1LGV1_9FABA</name>
<accession>A0ABD1LGV1</accession>
<sequence length="56" mass="6286">MYFTLSLSRSRMSPCVVVLFALPLWASVWEHGPCLCTTSSEDLLFGPEEELVVSNH</sequence>
<keyword evidence="3" id="KW-1185">Reference proteome</keyword>
<evidence type="ECO:0000313" key="3">
    <source>
        <dbReference type="Proteomes" id="UP001603857"/>
    </source>
</evidence>
<organism evidence="2 3">
    <name type="scientific">Flemingia macrophylla</name>
    <dbReference type="NCBI Taxonomy" id="520843"/>
    <lineage>
        <taxon>Eukaryota</taxon>
        <taxon>Viridiplantae</taxon>
        <taxon>Streptophyta</taxon>
        <taxon>Embryophyta</taxon>
        <taxon>Tracheophyta</taxon>
        <taxon>Spermatophyta</taxon>
        <taxon>Magnoliopsida</taxon>
        <taxon>eudicotyledons</taxon>
        <taxon>Gunneridae</taxon>
        <taxon>Pentapetalae</taxon>
        <taxon>rosids</taxon>
        <taxon>fabids</taxon>
        <taxon>Fabales</taxon>
        <taxon>Fabaceae</taxon>
        <taxon>Papilionoideae</taxon>
        <taxon>50 kb inversion clade</taxon>
        <taxon>NPAAA clade</taxon>
        <taxon>indigoferoid/millettioid clade</taxon>
        <taxon>Phaseoleae</taxon>
        <taxon>Flemingia</taxon>
    </lineage>
</organism>
<reference evidence="2 3" key="1">
    <citation type="submission" date="2024-08" db="EMBL/GenBank/DDBJ databases">
        <title>Insights into the chromosomal genome structure of Flemingia macrophylla.</title>
        <authorList>
            <person name="Ding Y."/>
            <person name="Zhao Y."/>
            <person name="Bi W."/>
            <person name="Wu M."/>
            <person name="Zhao G."/>
            <person name="Gong Y."/>
            <person name="Li W."/>
            <person name="Zhang P."/>
        </authorList>
    </citation>
    <scope>NUCLEOTIDE SEQUENCE [LARGE SCALE GENOMIC DNA]</scope>
    <source>
        <strain evidence="2">DYQJB</strain>
        <tissue evidence="2">Leaf</tissue>
    </source>
</reference>